<keyword evidence="2" id="KW-1185">Reference proteome</keyword>
<sequence>MSDRSKRILNLALSQHVDDSDSYESEDSDDSLIDKNYNPSTDDSDSQDVDEGEDEVIEDVIDKEVQQAQGVDTISATSWSSVKTSDPLFANFCNKNDSPNIPPDIQSPLQFFKLMVNDNIINDMVFQTNKYAEVLLRNSIKKNARIRQWVSTDSNEMLSFFAVLLSMGVAELPKLNLYWSKDPLYQNKFISSIISRDRFLLLLKCWHFADNSLDDNSKRLYKLQPLSDQLLLNFKEHMIPGESLVIDESMVPWRGRLKFRQYIKNKSSKYGVKLYKLCTTSGYTLNLKVYAGKGDTTPGKSHAESIVDHLLSEYYGKGHTLYCDNYYTSYKLAEKLLTVNTRLCGTVRKNSKYLCSEVVKRKLRRGEIIGAQNESIKFIKWLDKRPVLMLTTCESHDDVLHDTGKLIKELPVKKPNCVLDYNLAKKGVDYSDQMSSYQSPLRKGVKWYRKVAVELLFGTAVINSWILYNSKFPNNRMPILNFRDNLIKALVSSTPSRPRTSKRIHTLAESGPENKKRRKCSGCYKNLRKEFSSRVADNKVKKVYTFCIECEGQPAYCLKCFNESHNT</sequence>
<dbReference type="EMBL" id="CM043023">
    <property type="protein sequence ID" value="KAI4455614.1"/>
    <property type="molecule type" value="Genomic_DNA"/>
</dbReference>
<evidence type="ECO:0000313" key="2">
    <source>
        <dbReference type="Proteomes" id="UP001056778"/>
    </source>
</evidence>
<comment type="caution">
    <text evidence="1">The sequence shown here is derived from an EMBL/GenBank/DDBJ whole genome shotgun (WGS) entry which is preliminary data.</text>
</comment>
<evidence type="ECO:0000313" key="1">
    <source>
        <dbReference type="EMBL" id="KAI4455614.1"/>
    </source>
</evidence>
<name>A0ACB9SNN7_HOLOL</name>
<protein>
    <submittedName>
        <fullName evidence="1">Piggybac transposable element-derived protein 4</fullName>
    </submittedName>
</protein>
<dbReference type="Proteomes" id="UP001056778">
    <property type="component" value="Chromosome 9"/>
</dbReference>
<reference evidence="1" key="1">
    <citation type="submission" date="2022-04" db="EMBL/GenBank/DDBJ databases">
        <title>Chromosome-scale genome assembly of Holotrichia oblita Faldermann.</title>
        <authorList>
            <person name="Rongchong L."/>
        </authorList>
    </citation>
    <scope>NUCLEOTIDE SEQUENCE</scope>
    <source>
        <strain evidence="1">81SQS9</strain>
    </source>
</reference>
<proteinExistence type="predicted"/>
<gene>
    <name evidence="1" type="ORF">MML48_9g00010652</name>
</gene>
<accession>A0ACB9SNN7</accession>
<organism evidence="1 2">
    <name type="scientific">Holotrichia oblita</name>
    <name type="common">Chafer beetle</name>
    <dbReference type="NCBI Taxonomy" id="644536"/>
    <lineage>
        <taxon>Eukaryota</taxon>
        <taxon>Metazoa</taxon>
        <taxon>Ecdysozoa</taxon>
        <taxon>Arthropoda</taxon>
        <taxon>Hexapoda</taxon>
        <taxon>Insecta</taxon>
        <taxon>Pterygota</taxon>
        <taxon>Neoptera</taxon>
        <taxon>Endopterygota</taxon>
        <taxon>Coleoptera</taxon>
        <taxon>Polyphaga</taxon>
        <taxon>Scarabaeiformia</taxon>
        <taxon>Scarabaeidae</taxon>
        <taxon>Melolonthinae</taxon>
        <taxon>Holotrichia</taxon>
    </lineage>
</organism>